<reference evidence="2 3" key="1">
    <citation type="journal article" date="2016" name="Mol. Biol. Evol.">
        <title>Comparative Genomics of Early-Diverging Mushroom-Forming Fungi Provides Insights into the Origins of Lignocellulose Decay Capabilities.</title>
        <authorList>
            <person name="Nagy L.G."/>
            <person name="Riley R."/>
            <person name="Tritt A."/>
            <person name="Adam C."/>
            <person name="Daum C."/>
            <person name="Floudas D."/>
            <person name="Sun H."/>
            <person name="Yadav J.S."/>
            <person name="Pangilinan J."/>
            <person name="Larsson K.H."/>
            <person name="Matsuura K."/>
            <person name="Barry K."/>
            <person name="Labutti K."/>
            <person name="Kuo R."/>
            <person name="Ohm R.A."/>
            <person name="Bhattacharya S.S."/>
            <person name="Shirouzu T."/>
            <person name="Yoshinaga Y."/>
            <person name="Martin F.M."/>
            <person name="Grigoriev I.V."/>
            <person name="Hibbett D.S."/>
        </authorList>
    </citation>
    <scope>NUCLEOTIDE SEQUENCE [LARGE SCALE GENOMIC DNA]</scope>
    <source>
        <strain evidence="2 3">CBS 109695</strain>
    </source>
</reference>
<name>A0A166RUR7_9AGAM</name>
<evidence type="ECO:0000313" key="2">
    <source>
        <dbReference type="EMBL" id="KZP28676.1"/>
    </source>
</evidence>
<dbReference type="Proteomes" id="UP000076532">
    <property type="component" value="Unassembled WGS sequence"/>
</dbReference>
<feature type="region of interest" description="Disordered" evidence="1">
    <location>
        <begin position="476"/>
        <end position="518"/>
    </location>
</feature>
<protein>
    <submittedName>
        <fullName evidence="2">Uncharacterized protein</fullName>
    </submittedName>
</protein>
<evidence type="ECO:0000256" key="1">
    <source>
        <dbReference type="SAM" id="MobiDB-lite"/>
    </source>
</evidence>
<proteinExistence type="predicted"/>
<dbReference type="EMBL" id="KV417502">
    <property type="protein sequence ID" value="KZP28676.1"/>
    <property type="molecule type" value="Genomic_DNA"/>
</dbReference>
<gene>
    <name evidence="2" type="ORF">FIBSPDRAFT_1039426</name>
</gene>
<dbReference type="OrthoDB" id="3267100at2759"/>
<accession>A0A166RUR7</accession>
<feature type="compositionally biased region" description="Acidic residues" evidence="1">
    <location>
        <begin position="476"/>
        <end position="494"/>
    </location>
</feature>
<keyword evidence="3" id="KW-1185">Reference proteome</keyword>
<evidence type="ECO:0000313" key="3">
    <source>
        <dbReference type="Proteomes" id="UP000076532"/>
    </source>
</evidence>
<sequence length="633" mass="71106">MSSKRSTSPPEGFVHLILFSLEHPFYLEIPIDIVNKVSLRPLKYLRYLGWCVLGVEADLVDEGGNMIALDGDLLDQSIYPAPSAARNIRHRTARDPALPSRLYSTCYRPVGNGRDHIIVPRRFLMDSNIPKQSITLISKLPAEILAGIFEAGHACQDDTGGIESVLAVVCKDWLAVVLRTPRLWTRIECPADRKHHRQISLYLQKSRRKPLDLLIDVDEEDSHDLESLCRLLGAHFWRIWRLRVSCPEQTLIQPLLHQLHSITAPFLHSIDIDCWAYKQLDNLSGPVDVFAGGAPALTEIHLNNISVVLCRLPLTHVKAMQLRQDLCRQETISSEEWVTTMAAATSLVHLEVDGGTVLADWEDSTIPMDMPSLRSMVIVVCRVWINPGMLARIKATGLEVLMVKNYVYHQDAFPVPRRNHFPSLHTSISWNLKIAGEKGEWHLLLDDMLPCSQHFVWGDIREENCKRLLSALSRYDDEDPSEHGEDDADVEEDDLKGWDGGHGGAGGEEEQTHGVCRNSDAVERVGHEEKKDPGAGPKRAAYLPNLRTIAIIPATYPHPYPIPLAELRAFLAKRKATAQSIEKIYVPAESVAEVSKEFPSEEGLVQVEAWLPQLLPNGDMWSDDCWDLCVDDA</sequence>
<dbReference type="AlphaFoldDB" id="A0A166RUR7"/>
<organism evidence="2 3">
    <name type="scientific">Athelia psychrophila</name>
    <dbReference type="NCBI Taxonomy" id="1759441"/>
    <lineage>
        <taxon>Eukaryota</taxon>
        <taxon>Fungi</taxon>
        <taxon>Dikarya</taxon>
        <taxon>Basidiomycota</taxon>
        <taxon>Agaricomycotina</taxon>
        <taxon>Agaricomycetes</taxon>
        <taxon>Agaricomycetidae</taxon>
        <taxon>Atheliales</taxon>
        <taxon>Atheliaceae</taxon>
        <taxon>Athelia</taxon>
    </lineage>
</organism>